<reference evidence="2 3" key="1">
    <citation type="submission" date="2024-06" db="EMBL/GenBank/DDBJ databases">
        <title>The Natural Products Discovery Center: Release of the First 8490 Sequenced Strains for Exploring Actinobacteria Biosynthetic Diversity.</title>
        <authorList>
            <person name="Kalkreuter E."/>
            <person name="Kautsar S.A."/>
            <person name="Yang D."/>
            <person name="Bader C.D."/>
            <person name="Teijaro C.N."/>
            <person name="Fluegel L."/>
            <person name="Davis C.M."/>
            <person name="Simpson J.R."/>
            <person name="Lauterbach L."/>
            <person name="Steele A.D."/>
            <person name="Gui C."/>
            <person name="Meng S."/>
            <person name="Li G."/>
            <person name="Viehrig K."/>
            <person name="Ye F."/>
            <person name="Su P."/>
            <person name="Kiefer A.F."/>
            <person name="Nichols A."/>
            <person name="Cepeda A.J."/>
            <person name="Yan W."/>
            <person name="Fan B."/>
            <person name="Jiang Y."/>
            <person name="Adhikari A."/>
            <person name="Zheng C.-J."/>
            <person name="Schuster L."/>
            <person name="Cowan T.M."/>
            <person name="Smanski M.J."/>
            <person name="Chevrette M.G."/>
            <person name="De Carvalho L.P.S."/>
            <person name="Shen B."/>
        </authorList>
    </citation>
    <scope>NUCLEOTIDE SEQUENCE [LARGE SCALE GENOMIC DNA]</scope>
    <source>
        <strain evidence="2 3">NPDC020594</strain>
    </source>
</reference>
<dbReference type="EMBL" id="JBFAEG010000021">
    <property type="protein sequence ID" value="MEU5710628.1"/>
    <property type="molecule type" value="Genomic_DNA"/>
</dbReference>
<dbReference type="SUPFAM" id="SSF53901">
    <property type="entry name" value="Thiolase-like"/>
    <property type="match status" value="1"/>
</dbReference>
<organism evidence="2 3">
    <name type="scientific">Streptomyces flaveolus</name>
    <dbReference type="NCBI Taxonomy" id="67297"/>
    <lineage>
        <taxon>Bacteria</taxon>
        <taxon>Bacillati</taxon>
        <taxon>Actinomycetota</taxon>
        <taxon>Actinomycetes</taxon>
        <taxon>Kitasatosporales</taxon>
        <taxon>Streptomycetaceae</taxon>
        <taxon>Streptomyces</taxon>
    </lineage>
</organism>
<name>A0ABV3AF93_9ACTN</name>
<keyword evidence="3" id="KW-1185">Reference proteome</keyword>
<dbReference type="RefSeq" id="WP_307820114.1">
    <property type="nucleotide sequence ID" value="NZ_JBEXDP010000083.1"/>
</dbReference>
<evidence type="ECO:0000259" key="1">
    <source>
        <dbReference type="Pfam" id="PF02801"/>
    </source>
</evidence>
<gene>
    <name evidence="2" type="ORF">AB0H04_27775</name>
</gene>
<accession>A0ABV3AF93</accession>
<sequence>MESAVLHRVFRQPPPVTATKSILGHSLGAAGASRPPCAS</sequence>
<dbReference type="InterPro" id="IPR016039">
    <property type="entry name" value="Thiolase-like"/>
</dbReference>
<dbReference type="Gene3D" id="3.40.47.10">
    <property type="match status" value="1"/>
</dbReference>
<evidence type="ECO:0000313" key="2">
    <source>
        <dbReference type="EMBL" id="MEU5710628.1"/>
    </source>
</evidence>
<evidence type="ECO:0000313" key="3">
    <source>
        <dbReference type="Proteomes" id="UP001551011"/>
    </source>
</evidence>
<protein>
    <recommendedName>
        <fullName evidence="1">Beta-ketoacyl synthase C-terminal domain-containing protein</fullName>
    </recommendedName>
</protein>
<dbReference type="Proteomes" id="UP001551011">
    <property type="component" value="Unassembled WGS sequence"/>
</dbReference>
<dbReference type="InterPro" id="IPR014031">
    <property type="entry name" value="Ketoacyl_synth_C"/>
</dbReference>
<dbReference type="Pfam" id="PF02801">
    <property type="entry name" value="Ketoacyl-synt_C"/>
    <property type="match status" value="1"/>
</dbReference>
<feature type="domain" description="Beta-ketoacyl synthase C-terminal" evidence="1">
    <location>
        <begin position="4"/>
        <end position="32"/>
    </location>
</feature>
<comment type="caution">
    <text evidence="2">The sequence shown here is derived from an EMBL/GenBank/DDBJ whole genome shotgun (WGS) entry which is preliminary data.</text>
</comment>
<proteinExistence type="predicted"/>